<gene>
    <name evidence="2" type="ORF">RRF57_009927</name>
</gene>
<evidence type="ECO:0000313" key="2">
    <source>
        <dbReference type="EMBL" id="KAK5634213.1"/>
    </source>
</evidence>
<dbReference type="EMBL" id="JAWHQM010000039">
    <property type="protein sequence ID" value="KAK5634213.1"/>
    <property type="molecule type" value="Genomic_DNA"/>
</dbReference>
<sequence length="116" mass="13151">MFLRSSLKDTVRADPHTLHGTRGQIDPRNIMSPVRQTRGHAGVEPGLENRRIGHQLIVHARKRDGLSHGEITQYAPGYLCRGADDSRSACRPYHREKLLRITSPVRARDHEGRDRG</sequence>
<protein>
    <submittedName>
        <fullName evidence="2">Uncharacterized protein</fullName>
    </submittedName>
</protein>
<evidence type="ECO:0000256" key="1">
    <source>
        <dbReference type="SAM" id="MobiDB-lite"/>
    </source>
</evidence>
<name>A0AAN7URG3_9PEZI</name>
<proteinExistence type="predicted"/>
<accession>A0AAN7URG3</accession>
<reference evidence="2 3" key="1">
    <citation type="submission" date="2023-10" db="EMBL/GenBank/DDBJ databases">
        <title>Draft genome sequence of Xylaria bambusicola isolate GMP-LS, the root and basal stem rot pathogen of sugarcane in Indonesia.</title>
        <authorList>
            <person name="Selvaraj P."/>
            <person name="Muralishankar V."/>
            <person name="Muruganantham S."/>
            <person name="Sp S."/>
            <person name="Haryani S."/>
            <person name="Lau K.J.X."/>
            <person name="Naqvi N.I."/>
        </authorList>
    </citation>
    <scope>NUCLEOTIDE SEQUENCE [LARGE SCALE GENOMIC DNA]</scope>
    <source>
        <strain evidence="2">GMP-LS</strain>
    </source>
</reference>
<feature type="compositionally biased region" description="Basic and acidic residues" evidence="1">
    <location>
        <begin position="1"/>
        <end position="17"/>
    </location>
</feature>
<comment type="caution">
    <text evidence="2">The sequence shown here is derived from an EMBL/GenBank/DDBJ whole genome shotgun (WGS) entry which is preliminary data.</text>
</comment>
<feature type="region of interest" description="Disordered" evidence="1">
    <location>
        <begin position="1"/>
        <end position="28"/>
    </location>
</feature>
<keyword evidence="3" id="KW-1185">Reference proteome</keyword>
<dbReference type="AlphaFoldDB" id="A0AAN7URG3"/>
<dbReference type="Proteomes" id="UP001305414">
    <property type="component" value="Unassembled WGS sequence"/>
</dbReference>
<evidence type="ECO:0000313" key="3">
    <source>
        <dbReference type="Proteomes" id="UP001305414"/>
    </source>
</evidence>
<organism evidence="2 3">
    <name type="scientific">Xylaria bambusicola</name>
    <dbReference type="NCBI Taxonomy" id="326684"/>
    <lineage>
        <taxon>Eukaryota</taxon>
        <taxon>Fungi</taxon>
        <taxon>Dikarya</taxon>
        <taxon>Ascomycota</taxon>
        <taxon>Pezizomycotina</taxon>
        <taxon>Sordariomycetes</taxon>
        <taxon>Xylariomycetidae</taxon>
        <taxon>Xylariales</taxon>
        <taxon>Xylariaceae</taxon>
        <taxon>Xylaria</taxon>
    </lineage>
</organism>